<accession>Q54JN1</accession>
<dbReference type="InParanoid" id="Q54JN1"/>
<dbReference type="PROSITE" id="PS50211">
    <property type="entry name" value="DENN"/>
    <property type="match status" value="1"/>
</dbReference>
<dbReference type="KEGG" id="ddi:DDB_G0287935"/>
<dbReference type="Proteomes" id="UP000002195">
    <property type="component" value="Unassembled WGS sequence"/>
</dbReference>
<sequence>MQSIPFVKSHRRTPSGRKQMDITIDVEALTNDEKLSRSLHSGVRRKSTGHIDRPRLFEFFIIIGVPPIEGTSTVGLSTSPTQTSSLASSSSSPPLTSSKPPLLRSSSPNTTLPTSIGSTTPPPSSTPTSNLAGSSTSVSSSSTSAPTPPQPTFNKIEQPKILYQYPPDKPLDGLSVEFFPFPNGVAVSSVSQTASHTNLFQVLYPQKHLKQPEDSFVFMLTDEKKDVLYGVCTTKISSIGTIIKGEKFEVDINDEPCPDESIPQVGDLVHTSPRCFCILTKYPFFPLHFDIISGVLSLQHMQEITKFQNLMSISSRKNRKQSISSSSSPLQQKPTTTTTTTTTNTNTNNNNNNNNNNNEISSGVTTLTITDSNDNTTTLAKVKTPNKTLPTGNVIEDPLVNNSNFKVRERPILELIEYFYNQQIPNIGETISYNISSLEQKITFKRGAKQTKQDSQMIDYSDYMLKYGLFTTVQLVQPKILIVILNAILLEKKVIFYSKTIRSLTSVIFTVLSLLSPFNYQSVILPLLPNSVSSLSIVDLLSAPVPYIIGLTDVPKDVDYSDIVQYDIDTGKLQQGNQKIMLFPHWQDLLNVLTIAQKDIKTSLTVNKNKGFSSPTTSFIPTEEQELKLQPFVSAINNHISGLFDNFKRHCVRNVTHQKTISVFVKESFMFTEYPEEEHHQWIDEFTKTLMFSMYLDQKLRIEDNDQLDEST</sequence>
<feature type="region of interest" description="Disordered" evidence="3">
    <location>
        <begin position="1"/>
        <end position="20"/>
    </location>
</feature>
<reference evidence="5 6" key="1">
    <citation type="journal article" date="2005" name="Nature">
        <title>The genome of the social amoeba Dictyostelium discoideum.</title>
        <authorList>
            <consortium name="The Dictyostelium discoideum Sequencing Consortium"/>
            <person name="Eichinger L."/>
            <person name="Pachebat J.A."/>
            <person name="Glockner G."/>
            <person name="Rajandream M.A."/>
            <person name="Sucgang R."/>
            <person name="Berriman M."/>
            <person name="Song J."/>
            <person name="Olsen R."/>
            <person name="Szafranski K."/>
            <person name="Xu Q."/>
            <person name="Tunggal B."/>
            <person name="Kummerfeld S."/>
            <person name="Madera M."/>
            <person name="Konfortov B.A."/>
            <person name="Rivero F."/>
            <person name="Bankier A.T."/>
            <person name="Lehmann R."/>
            <person name="Hamlin N."/>
            <person name="Davies R."/>
            <person name="Gaudet P."/>
            <person name="Fey P."/>
            <person name="Pilcher K."/>
            <person name="Chen G."/>
            <person name="Saunders D."/>
            <person name="Sodergren E."/>
            <person name="Davis P."/>
            <person name="Kerhornou A."/>
            <person name="Nie X."/>
            <person name="Hall N."/>
            <person name="Anjard C."/>
            <person name="Hemphill L."/>
            <person name="Bason N."/>
            <person name="Farbrother P."/>
            <person name="Desany B."/>
            <person name="Just E."/>
            <person name="Morio T."/>
            <person name="Rost R."/>
            <person name="Churcher C."/>
            <person name="Cooper J."/>
            <person name="Haydock S."/>
            <person name="van Driessche N."/>
            <person name="Cronin A."/>
            <person name="Goodhead I."/>
            <person name="Muzny D."/>
            <person name="Mourier T."/>
            <person name="Pain A."/>
            <person name="Lu M."/>
            <person name="Harper D."/>
            <person name="Lindsay R."/>
            <person name="Hauser H."/>
            <person name="James K."/>
            <person name="Quiles M."/>
            <person name="Madan Babu M."/>
            <person name="Saito T."/>
            <person name="Buchrieser C."/>
            <person name="Wardroper A."/>
            <person name="Felder M."/>
            <person name="Thangavelu M."/>
            <person name="Johnson D."/>
            <person name="Knights A."/>
            <person name="Loulseged H."/>
            <person name="Mungall K."/>
            <person name="Oliver K."/>
            <person name="Price C."/>
            <person name="Quail M.A."/>
            <person name="Urushihara H."/>
            <person name="Hernandez J."/>
            <person name="Rabbinowitsch E."/>
            <person name="Steffen D."/>
            <person name="Sanders M."/>
            <person name="Ma J."/>
            <person name="Kohara Y."/>
            <person name="Sharp S."/>
            <person name="Simmonds M."/>
            <person name="Spiegler S."/>
            <person name="Tivey A."/>
            <person name="Sugano S."/>
            <person name="White B."/>
            <person name="Walker D."/>
            <person name="Woodward J."/>
            <person name="Winckler T."/>
            <person name="Tanaka Y."/>
            <person name="Shaulsky G."/>
            <person name="Schleicher M."/>
            <person name="Weinstock G."/>
            <person name="Rosenthal A."/>
            <person name="Cox E.C."/>
            <person name="Chisholm R.L."/>
            <person name="Gibbs R."/>
            <person name="Loomis W.F."/>
            <person name="Platzer M."/>
            <person name="Kay R.R."/>
            <person name="Williams J."/>
            <person name="Dear P.H."/>
            <person name="Noegel A.A."/>
            <person name="Barrell B."/>
            <person name="Kuspa A."/>
        </authorList>
    </citation>
    <scope>NUCLEOTIDE SEQUENCE [LARGE SCALE GENOMIC DNA]</scope>
    <source>
        <strain evidence="5 6">AX4</strain>
    </source>
</reference>
<dbReference type="GeneID" id="8626375"/>
<dbReference type="VEuPathDB" id="AmoebaDB:DDB_G0287935"/>
<dbReference type="PANTHER" id="PTHR13196">
    <property type="entry name" value="DENN DOMAIN-CONTAINING"/>
    <property type="match status" value="1"/>
</dbReference>
<dbReference type="EMBL" id="AAFI02000105">
    <property type="protein sequence ID" value="EAL63474.1"/>
    <property type="molecule type" value="Genomic_DNA"/>
</dbReference>
<dbReference type="InterPro" id="IPR005113">
    <property type="entry name" value="uDENN_dom"/>
</dbReference>
<evidence type="ECO:0000259" key="4">
    <source>
        <dbReference type="PROSITE" id="PS50211"/>
    </source>
</evidence>
<feature type="compositionally biased region" description="Low complexity" evidence="3">
    <location>
        <begin position="76"/>
        <end position="119"/>
    </location>
</feature>
<dbReference type="InterPro" id="IPR001194">
    <property type="entry name" value="cDENN_dom"/>
</dbReference>
<keyword evidence="2" id="KW-0968">Cytoplasmic vesicle</keyword>
<protein>
    <submittedName>
        <fullName evidence="5">DENN domain-containing protein</fullName>
    </submittedName>
</protein>
<dbReference type="Gene3D" id="3.40.50.11500">
    <property type="match status" value="1"/>
</dbReference>
<evidence type="ECO:0000256" key="2">
    <source>
        <dbReference type="ARBA" id="ARBA00023329"/>
    </source>
</evidence>
<dbReference type="eggNOG" id="KOG3569">
    <property type="taxonomic scope" value="Eukaryota"/>
</dbReference>
<dbReference type="SMART" id="SM00800">
    <property type="entry name" value="uDENN"/>
    <property type="match status" value="1"/>
</dbReference>
<comment type="caution">
    <text evidence="5">The sequence shown here is derived from an EMBL/GenBank/DDBJ whole genome shotgun (WGS) entry which is preliminary data.</text>
</comment>
<dbReference type="Gene3D" id="3.30.450.200">
    <property type="match status" value="1"/>
</dbReference>
<dbReference type="FunFam" id="3.40.50.11500:FF:000025">
    <property type="match status" value="1"/>
</dbReference>
<dbReference type="RefSeq" id="XP_636981.1">
    <property type="nucleotide sequence ID" value="XM_631889.1"/>
</dbReference>
<dbReference type="GO" id="GO:0030136">
    <property type="term" value="C:clathrin-coated vesicle"/>
    <property type="evidence" value="ECO:0007669"/>
    <property type="project" value="UniProtKB-SubCell"/>
</dbReference>
<dbReference type="GlyGen" id="Q54JN1">
    <property type="glycosylation" value="1 site"/>
</dbReference>
<dbReference type="AlphaFoldDB" id="Q54JN1"/>
<proteinExistence type="predicted"/>
<dbReference type="GO" id="GO:0005085">
    <property type="term" value="F:guanyl-nucleotide exchange factor activity"/>
    <property type="evidence" value="ECO:0007669"/>
    <property type="project" value="InterPro"/>
</dbReference>
<dbReference type="dictyBase" id="DDB_G0287935"/>
<dbReference type="Reactome" id="R-DDI-8876198">
    <property type="pathway name" value="RAB GEFs exchange GTP for GDP on RABs"/>
</dbReference>
<evidence type="ECO:0000313" key="6">
    <source>
        <dbReference type="Proteomes" id="UP000002195"/>
    </source>
</evidence>
<dbReference type="PaxDb" id="44689-DDB0232214"/>
<dbReference type="InterPro" id="IPR040032">
    <property type="entry name" value="DENND1A/B/C"/>
</dbReference>
<dbReference type="SMART" id="SM00799">
    <property type="entry name" value="DENN"/>
    <property type="match status" value="1"/>
</dbReference>
<dbReference type="InterPro" id="IPR043153">
    <property type="entry name" value="DENN_C"/>
</dbReference>
<dbReference type="InterPro" id="IPR037516">
    <property type="entry name" value="Tripartite_DENN"/>
</dbReference>
<dbReference type="HOGENOM" id="CLU_388035_0_0_1"/>
<comment type="subcellular location">
    <subcellularLocation>
        <location evidence="1">Cytoplasmic vesicle</location>
        <location evidence="1">Clathrin-coated vesicle</location>
    </subcellularLocation>
</comment>
<name>Q54JN1_DICDI</name>
<evidence type="ECO:0000256" key="3">
    <source>
        <dbReference type="SAM" id="MobiDB-lite"/>
    </source>
</evidence>
<dbReference type="PANTHER" id="PTHR13196:SF14">
    <property type="entry name" value="UDENN DOMAIN-CONTAINING PROTEIN"/>
    <property type="match status" value="1"/>
</dbReference>
<dbReference type="OMA" id="GNRCIRE"/>
<dbReference type="Pfam" id="PF03456">
    <property type="entry name" value="uDENN"/>
    <property type="match status" value="1"/>
</dbReference>
<dbReference type="InterPro" id="IPR005112">
    <property type="entry name" value="dDENN_dom"/>
</dbReference>
<keyword evidence="6" id="KW-1185">Reference proteome</keyword>
<feature type="region of interest" description="Disordered" evidence="3">
    <location>
        <begin position="73"/>
        <end position="157"/>
    </location>
</feature>
<gene>
    <name evidence="5" type="ORF">DDB_G0287935</name>
</gene>
<organism evidence="5 6">
    <name type="scientific">Dictyostelium discoideum</name>
    <name type="common">Social amoeba</name>
    <dbReference type="NCBI Taxonomy" id="44689"/>
    <lineage>
        <taxon>Eukaryota</taxon>
        <taxon>Amoebozoa</taxon>
        <taxon>Evosea</taxon>
        <taxon>Eumycetozoa</taxon>
        <taxon>Dictyostelia</taxon>
        <taxon>Dictyosteliales</taxon>
        <taxon>Dictyosteliaceae</taxon>
        <taxon>Dictyostelium</taxon>
    </lineage>
</organism>
<dbReference type="FunFam" id="3.30.450.200:FF:000017">
    <property type="match status" value="1"/>
</dbReference>
<evidence type="ECO:0000313" key="5">
    <source>
        <dbReference type="EMBL" id="EAL63474.1"/>
    </source>
</evidence>
<feature type="region of interest" description="Disordered" evidence="3">
    <location>
        <begin position="318"/>
        <end position="361"/>
    </location>
</feature>
<feature type="domain" description="UDENN" evidence="4">
    <location>
        <begin position="142"/>
        <end position="707"/>
    </location>
</feature>
<feature type="compositionally biased region" description="Low complexity" evidence="3">
    <location>
        <begin position="126"/>
        <end position="145"/>
    </location>
</feature>
<evidence type="ECO:0000256" key="1">
    <source>
        <dbReference type="ARBA" id="ARBA00004132"/>
    </source>
</evidence>
<feature type="compositionally biased region" description="Low complexity" evidence="3">
    <location>
        <begin position="335"/>
        <end position="358"/>
    </location>
</feature>
<dbReference type="SMART" id="SM00801">
    <property type="entry name" value="dDENN"/>
    <property type="match status" value="1"/>
</dbReference>
<dbReference type="Pfam" id="PF02141">
    <property type="entry name" value="DENN"/>
    <property type="match status" value="1"/>
</dbReference>